<comment type="caution">
    <text evidence="2">The sequence shown here is derived from an EMBL/GenBank/DDBJ whole genome shotgun (WGS) entry which is preliminary data.</text>
</comment>
<protein>
    <submittedName>
        <fullName evidence="2">Uncharacterized protein</fullName>
    </submittedName>
</protein>
<gene>
    <name evidence="2" type="ORF">FVE85_7942</name>
</gene>
<feature type="compositionally biased region" description="Polar residues" evidence="1">
    <location>
        <begin position="213"/>
        <end position="229"/>
    </location>
</feature>
<feature type="region of interest" description="Disordered" evidence="1">
    <location>
        <begin position="208"/>
        <end position="364"/>
    </location>
</feature>
<dbReference type="AlphaFoldDB" id="A0A5J4YMQ4"/>
<feature type="compositionally biased region" description="Basic and acidic residues" evidence="1">
    <location>
        <begin position="282"/>
        <end position="296"/>
    </location>
</feature>
<accession>A0A5J4YMQ4</accession>
<evidence type="ECO:0000313" key="3">
    <source>
        <dbReference type="Proteomes" id="UP000324585"/>
    </source>
</evidence>
<feature type="compositionally biased region" description="Basic and acidic residues" evidence="1">
    <location>
        <begin position="233"/>
        <end position="252"/>
    </location>
</feature>
<evidence type="ECO:0000256" key="1">
    <source>
        <dbReference type="SAM" id="MobiDB-lite"/>
    </source>
</evidence>
<evidence type="ECO:0000313" key="2">
    <source>
        <dbReference type="EMBL" id="KAA8492435.1"/>
    </source>
</evidence>
<name>A0A5J4YMQ4_PORPP</name>
<organism evidence="2 3">
    <name type="scientific">Porphyridium purpureum</name>
    <name type="common">Red alga</name>
    <name type="synonym">Porphyridium cruentum</name>
    <dbReference type="NCBI Taxonomy" id="35688"/>
    <lineage>
        <taxon>Eukaryota</taxon>
        <taxon>Rhodophyta</taxon>
        <taxon>Bangiophyceae</taxon>
        <taxon>Porphyridiales</taxon>
        <taxon>Porphyridiaceae</taxon>
        <taxon>Porphyridium</taxon>
    </lineage>
</organism>
<dbReference type="Proteomes" id="UP000324585">
    <property type="component" value="Unassembled WGS sequence"/>
</dbReference>
<reference evidence="3" key="1">
    <citation type="journal article" date="2019" name="Nat. Commun.">
        <title>Expansion of phycobilisome linker gene families in mesophilic red algae.</title>
        <authorList>
            <person name="Lee J."/>
            <person name="Kim D."/>
            <person name="Bhattacharya D."/>
            <person name="Yoon H.S."/>
        </authorList>
    </citation>
    <scope>NUCLEOTIDE SEQUENCE [LARGE SCALE GENOMIC DNA]</scope>
    <source>
        <strain evidence="3">CCMP 1328</strain>
    </source>
</reference>
<feature type="region of interest" description="Disordered" evidence="1">
    <location>
        <begin position="1"/>
        <end position="36"/>
    </location>
</feature>
<dbReference type="EMBL" id="VRMN01000009">
    <property type="protein sequence ID" value="KAA8492435.1"/>
    <property type="molecule type" value="Genomic_DNA"/>
</dbReference>
<proteinExistence type="predicted"/>
<keyword evidence="3" id="KW-1185">Reference proteome</keyword>
<feature type="compositionally biased region" description="Acidic residues" evidence="1">
    <location>
        <begin position="310"/>
        <end position="328"/>
    </location>
</feature>
<sequence length="601" mass="66464">MDEFARTLTDLCTRRSRTNAGSRRQPPSVGGANDAEYEEDVHDVDGYTVWPKTSAVAKLATKRSERLERAFADLLDQSGLSHDKLNDGVPAVAADEERVSTNAAPFLETRVFLSMDGRTYRGDDALLTRELFDNTSENTNRENDLSGGATLATSVAGSSSKDPLMPLATGTARVSSRGVPEIPDKVTQLFDRIGEILEHEIPFIERRFPPQPLRNNRNAPAKPSSVQSKSRIRQSESRARMNEDDIFLRENSEQGDPLLSGASDSSPGVSTRIRAQAAKAMVDGKEIDTKARKTESQEAEEEFYAAQVDDLTEDEDEISSDDAEEQGSDVESVVQAGRKISGRRSEKQRKAGTQEPTPSLAHPRGRAFVSKDEKETILGIGTSIQRAESVANPKDKFEVSRALSSEWARRGRHVFPGPFASKEELGAFLQSVYAEPETNEYSVSFEDKVHSEGNGCSSCRGSGLRKCIHCLGDGWLTPPTERGSQSERSEMVQRFEAELDTQLRSARPAEYDVEEVWTRADLVLDMYGYAQCVFCNGAGNIFCESCEGSGRKDVVGFDAYAEHKRVFGYYPSHFGPDHGQLRRHNAGPRADTDDFLMYQNE</sequence>